<sequence>MPRTKHHAREERALVKPFQWHLEPNYNGLSEEQVVNLGPQAHSMQHERVLATSSTLAARLARFGKVAEKNPGYAADDVFVEEAQEGLVPGLPVVHVDSSEYAAYLGPSDNGLHKICILKNEETLRCPREKILPFPVDPGKPGDWVLYVDPHPSQFHFLGRLGMCLQPCAVDDPKFMGVAEHEKELYLVLFPNQLNPAEEGDLTALPCHKLVTLPSKPRDDVGPWEFAMSQTAMPAVLPQICDSAQIEEADEASDEEISAVAMDSEDELGSGPRAFLSAGELREILHGENSGEVLVEMRREVLSRVTSRMKRRFKPREMLRRAVKQRRHSESTADAAPAAPNDESTLAEGGQASPSKRSVAADAAPANVNDGSTLVNAAAAAHLAPASPSKGSVAAAPDSSNDVSKVPDMALTTPNDGSMAADGSTLVDAATAAHVSSASPSKGSAAAAPDSSNDASKVPDMALTSPNEGSMAADAAPASVNGSMMVDGIASPNATSRLAHVDRFIVTNHSTGRE</sequence>
<accession>A0A9P1GGB5</accession>
<evidence type="ECO:0000313" key="3">
    <source>
        <dbReference type="EMBL" id="CAL1165403.1"/>
    </source>
</evidence>
<feature type="region of interest" description="Disordered" evidence="1">
    <location>
        <begin position="436"/>
        <end position="474"/>
    </location>
</feature>
<organism evidence="2">
    <name type="scientific">Cladocopium goreaui</name>
    <dbReference type="NCBI Taxonomy" id="2562237"/>
    <lineage>
        <taxon>Eukaryota</taxon>
        <taxon>Sar</taxon>
        <taxon>Alveolata</taxon>
        <taxon>Dinophyceae</taxon>
        <taxon>Suessiales</taxon>
        <taxon>Symbiodiniaceae</taxon>
        <taxon>Cladocopium</taxon>
    </lineage>
</organism>
<dbReference type="AlphaFoldDB" id="A0A9P1GGB5"/>
<protein>
    <submittedName>
        <fullName evidence="2">Uncharacterized protein</fullName>
    </submittedName>
</protein>
<proteinExistence type="predicted"/>
<evidence type="ECO:0000313" key="4">
    <source>
        <dbReference type="Proteomes" id="UP001152797"/>
    </source>
</evidence>
<comment type="caution">
    <text evidence="2">The sequence shown here is derived from an EMBL/GenBank/DDBJ whole genome shotgun (WGS) entry which is preliminary data.</text>
</comment>
<keyword evidence="4" id="KW-1185">Reference proteome</keyword>
<dbReference type="EMBL" id="CAMXCT030005323">
    <property type="protein sequence ID" value="CAL4799340.1"/>
    <property type="molecule type" value="Genomic_DNA"/>
</dbReference>
<reference evidence="2" key="1">
    <citation type="submission" date="2022-10" db="EMBL/GenBank/DDBJ databases">
        <authorList>
            <person name="Chen Y."/>
            <person name="Dougan E. K."/>
            <person name="Chan C."/>
            <person name="Rhodes N."/>
            <person name="Thang M."/>
        </authorList>
    </citation>
    <scope>NUCLEOTIDE SEQUENCE</scope>
</reference>
<feature type="region of interest" description="Disordered" evidence="1">
    <location>
        <begin position="387"/>
        <end position="422"/>
    </location>
</feature>
<name>A0A9P1GGB5_9DINO</name>
<dbReference type="EMBL" id="CAMXCT020005323">
    <property type="protein sequence ID" value="CAL1165403.1"/>
    <property type="molecule type" value="Genomic_DNA"/>
</dbReference>
<feature type="compositionally biased region" description="Low complexity" evidence="1">
    <location>
        <begin position="436"/>
        <end position="456"/>
    </location>
</feature>
<gene>
    <name evidence="2" type="ORF">C1SCF055_LOCUS37138</name>
</gene>
<evidence type="ECO:0000256" key="1">
    <source>
        <dbReference type="SAM" id="MobiDB-lite"/>
    </source>
</evidence>
<feature type="region of interest" description="Disordered" evidence="1">
    <location>
        <begin position="312"/>
        <end position="363"/>
    </location>
</feature>
<dbReference type="Proteomes" id="UP001152797">
    <property type="component" value="Unassembled WGS sequence"/>
</dbReference>
<reference evidence="3" key="2">
    <citation type="submission" date="2024-04" db="EMBL/GenBank/DDBJ databases">
        <authorList>
            <person name="Chen Y."/>
            <person name="Shah S."/>
            <person name="Dougan E. K."/>
            <person name="Thang M."/>
            <person name="Chan C."/>
        </authorList>
    </citation>
    <scope>NUCLEOTIDE SEQUENCE [LARGE SCALE GENOMIC DNA]</scope>
</reference>
<evidence type="ECO:0000313" key="2">
    <source>
        <dbReference type="EMBL" id="CAI4012028.1"/>
    </source>
</evidence>
<dbReference type="EMBL" id="CAMXCT010005323">
    <property type="protein sequence ID" value="CAI4012028.1"/>
    <property type="molecule type" value="Genomic_DNA"/>
</dbReference>